<dbReference type="CDD" id="cd00886">
    <property type="entry name" value="MogA_MoaB"/>
    <property type="match status" value="1"/>
</dbReference>
<evidence type="ECO:0000259" key="4">
    <source>
        <dbReference type="SMART" id="SM00852"/>
    </source>
</evidence>
<dbReference type="Pfam" id="PF00994">
    <property type="entry name" value="MoCF_biosynth"/>
    <property type="match status" value="1"/>
</dbReference>
<evidence type="ECO:0000256" key="2">
    <source>
        <dbReference type="ARBA" id="ARBA00005046"/>
    </source>
</evidence>
<comment type="function">
    <text evidence="1">May be involved in the biosynthesis of molybdopterin.</text>
</comment>
<dbReference type="UniPathway" id="UPA00344"/>
<proteinExistence type="predicted"/>
<protein>
    <submittedName>
        <fullName evidence="5">Molybdenum cofactor synthesis domain protein</fullName>
    </submittedName>
</protein>
<dbReference type="PROSITE" id="PS01078">
    <property type="entry name" value="MOCF_BIOSYNTHESIS_1"/>
    <property type="match status" value="1"/>
</dbReference>
<dbReference type="NCBIfam" id="TIGR00177">
    <property type="entry name" value="molyb_syn"/>
    <property type="match status" value="1"/>
</dbReference>
<keyword evidence="3" id="KW-0501">Molybdenum cofactor biosynthesis</keyword>
<dbReference type="InterPro" id="IPR051920">
    <property type="entry name" value="MPT_Adenylyltrnsfr/MoaC-Rel"/>
</dbReference>
<dbReference type="InterPro" id="IPR008284">
    <property type="entry name" value="MoCF_biosynth_CS"/>
</dbReference>
<reference evidence="5 6" key="1">
    <citation type="submission" date="2010-07" db="EMBL/GenBank/DDBJ databases">
        <authorList>
            <person name="Sid Ahmed O."/>
        </authorList>
    </citation>
    <scope>NUCLEOTIDE SEQUENCE [LARGE SCALE GENOMIC DNA]</scope>
    <source>
        <strain evidence="5 6">TX4248</strain>
    </source>
</reference>
<dbReference type="Proteomes" id="UP000004846">
    <property type="component" value="Unassembled WGS sequence"/>
</dbReference>
<dbReference type="Gene3D" id="3.40.980.10">
    <property type="entry name" value="MoaB/Mog-like domain"/>
    <property type="match status" value="1"/>
</dbReference>
<feature type="domain" description="MoaB/Mog" evidence="4">
    <location>
        <begin position="5"/>
        <end position="146"/>
    </location>
</feature>
<evidence type="ECO:0000256" key="3">
    <source>
        <dbReference type="ARBA" id="ARBA00023150"/>
    </source>
</evidence>
<accession>A0A125W1T6</accession>
<dbReference type="PANTHER" id="PTHR43764">
    <property type="entry name" value="MOLYBDENUM COFACTOR BIOSYNTHESIS"/>
    <property type="match status" value="1"/>
</dbReference>
<dbReference type="RefSeq" id="WP_002365607.1">
    <property type="nucleotide sequence ID" value="NZ_GL454489.1"/>
</dbReference>
<dbReference type="GO" id="GO:0006777">
    <property type="term" value="P:Mo-molybdopterin cofactor biosynthetic process"/>
    <property type="evidence" value="ECO:0007669"/>
    <property type="project" value="UniProtKB-KW"/>
</dbReference>
<dbReference type="InterPro" id="IPR036425">
    <property type="entry name" value="MoaB/Mog-like_dom_sf"/>
</dbReference>
<dbReference type="SMART" id="SM00852">
    <property type="entry name" value="MoCF_biosynth"/>
    <property type="match status" value="1"/>
</dbReference>
<dbReference type="AlphaFoldDB" id="A0A125W1T6"/>
<gene>
    <name evidence="5" type="ORF">HMPREF9498_03200</name>
</gene>
<comment type="caution">
    <text evidence="5">The sequence shown here is derived from an EMBL/GenBank/DDBJ whole genome shotgun (WGS) entry which is preliminary data.</text>
</comment>
<dbReference type="EMBL" id="AEBR01000110">
    <property type="protein sequence ID" value="EFM81261.1"/>
    <property type="molecule type" value="Genomic_DNA"/>
</dbReference>
<evidence type="ECO:0000256" key="1">
    <source>
        <dbReference type="ARBA" id="ARBA00003487"/>
    </source>
</evidence>
<dbReference type="SUPFAM" id="SSF53218">
    <property type="entry name" value="Molybdenum cofactor biosynthesis proteins"/>
    <property type="match status" value="1"/>
</dbReference>
<dbReference type="HOGENOM" id="CLU_077358_1_1_9"/>
<organism evidence="5 6">
    <name type="scientific">Enterococcus faecalis TX4248</name>
    <dbReference type="NCBI Taxonomy" id="749495"/>
    <lineage>
        <taxon>Bacteria</taxon>
        <taxon>Bacillati</taxon>
        <taxon>Bacillota</taxon>
        <taxon>Bacilli</taxon>
        <taxon>Lactobacillales</taxon>
        <taxon>Enterococcaceae</taxon>
        <taxon>Enterococcus</taxon>
    </lineage>
</organism>
<evidence type="ECO:0000313" key="6">
    <source>
        <dbReference type="Proteomes" id="UP000004846"/>
    </source>
</evidence>
<evidence type="ECO:0000313" key="5">
    <source>
        <dbReference type="EMBL" id="EFM81261.1"/>
    </source>
</evidence>
<comment type="pathway">
    <text evidence="2">Cofactor biosynthesis; molybdopterin biosynthesis.</text>
</comment>
<dbReference type="InterPro" id="IPR001453">
    <property type="entry name" value="MoaB/Mog_dom"/>
</dbReference>
<sequence length="160" mass="17815">MFKVGIVTLSDRCFQGLAVDQSGPLIREQLPVLYQVTKQTILPDEENQLVELLQEWSKTCDLILTTGGTGLSERDRTPEATLRVAERIIPGISEGLRQLSLEKTPFAMLSRGVSVQRGRTLIVNLPGSPKSVTEHLHFLLPVLPHALDLITNKKIIHDEE</sequence>
<dbReference type="PANTHER" id="PTHR43764:SF1">
    <property type="entry name" value="MOLYBDOPTERIN MOLYBDOTRANSFERASE"/>
    <property type="match status" value="1"/>
</dbReference>
<name>A0A125W1T6_ENTFL</name>